<keyword evidence="2" id="KW-1185">Reference proteome</keyword>
<proteinExistence type="predicted"/>
<evidence type="ECO:0000313" key="2">
    <source>
        <dbReference type="Proteomes" id="UP001066276"/>
    </source>
</evidence>
<organism evidence="1 2">
    <name type="scientific">Pleurodeles waltl</name>
    <name type="common">Iberian ribbed newt</name>
    <dbReference type="NCBI Taxonomy" id="8319"/>
    <lineage>
        <taxon>Eukaryota</taxon>
        <taxon>Metazoa</taxon>
        <taxon>Chordata</taxon>
        <taxon>Craniata</taxon>
        <taxon>Vertebrata</taxon>
        <taxon>Euteleostomi</taxon>
        <taxon>Amphibia</taxon>
        <taxon>Batrachia</taxon>
        <taxon>Caudata</taxon>
        <taxon>Salamandroidea</taxon>
        <taxon>Salamandridae</taxon>
        <taxon>Pleurodelinae</taxon>
        <taxon>Pleurodeles</taxon>
    </lineage>
</organism>
<name>A0AAV7SFC7_PLEWA</name>
<reference evidence="1" key="1">
    <citation type="journal article" date="2022" name="bioRxiv">
        <title>Sequencing and chromosome-scale assembly of the giantPleurodeles waltlgenome.</title>
        <authorList>
            <person name="Brown T."/>
            <person name="Elewa A."/>
            <person name="Iarovenko S."/>
            <person name="Subramanian E."/>
            <person name="Araus A.J."/>
            <person name="Petzold A."/>
            <person name="Susuki M."/>
            <person name="Suzuki K.-i.T."/>
            <person name="Hayashi T."/>
            <person name="Toyoda A."/>
            <person name="Oliveira C."/>
            <person name="Osipova E."/>
            <person name="Leigh N.D."/>
            <person name="Simon A."/>
            <person name="Yun M.H."/>
        </authorList>
    </citation>
    <scope>NUCLEOTIDE SEQUENCE</scope>
    <source>
        <strain evidence="1">20211129_DDA</strain>
        <tissue evidence="1">Liver</tissue>
    </source>
</reference>
<protein>
    <submittedName>
        <fullName evidence="1">Uncharacterized protein</fullName>
    </submittedName>
</protein>
<dbReference type="EMBL" id="JANPWB010000008">
    <property type="protein sequence ID" value="KAJ1162990.1"/>
    <property type="molecule type" value="Genomic_DNA"/>
</dbReference>
<sequence length="96" mass="10901">MHKGVHAYCSTGLRAGFHPLWQFHQAPHQLYVRVSCLPLAPHNRAIHLIMRCLKPRIAHVLPRDVLSPSADSPLSYLCTDSSRSFDDVFIIRCLVN</sequence>
<comment type="caution">
    <text evidence="1">The sequence shown here is derived from an EMBL/GenBank/DDBJ whole genome shotgun (WGS) entry which is preliminary data.</text>
</comment>
<dbReference type="AlphaFoldDB" id="A0AAV7SFC7"/>
<evidence type="ECO:0000313" key="1">
    <source>
        <dbReference type="EMBL" id="KAJ1162990.1"/>
    </source>
</evidence>
<gene>
    <name evidence="1" type="ORF">NDU88_003454</name>
</gene>
<accession>A0AAV7SFC7</accession>
<dbReference type="Proteomes" id="UP001066276">
    <property type="component" value="Chromosome 4_2"/>
</dbReference>